<accession>A0A8H4AFB2</accession>
<name>A0A8H4AFB2_GIGMA</name>
<comment type="caution">
    <text evidence="3">The sequence shown here is derived from an EMBL/GenBank/DDBJ whole genome shotgun (WGS) entry which is preliminary data.</text>
</comment>
<evidence type="ECO:0000313" key="4">
    <source>
        <dbReference type="Proteomes" id="UP000439903"/>
    </source>
</evidence>
<dbReference type="EMBL" id="WTPW01000686">
    <property type="protein sequence ID" value="KAF0488388.1"/>
    <property type="molecule type" value="Genomic_DNA"/>
</dbReference>
<evidence type="ECO:0000259" key="2">
    <source>
        <dbReference type="PROSITE" id="PS50011"/>
    </source>
</evidence>
<keyword evidence="4" id="KW-1185">Reference proteome</keyword>
<dbReference type="OrthoDB" id="2353542at2759"/>
<dbReference type="InterPro" id="IPR011009">
    <property type="entry name" value="Kinase-like_dom_sf"/>
</dbReference>
<dbReference type="InterPro" id="IPR051681">
    <property type="entry name" value="Ser/Thr_Kinases-Pseudokinases"/>
</dbReference>
<sequence length="255" mass="28972">MKKIKISIDIACGLGYLHENDIIHRDLNTKSILINNEKAQISNPVFLELNLDSSSSISLQEGMIGFTDPELLKDLNLQFTKSSDVYSLGMVMWSITSERLPFENYTNQTTLVNSIVSQNMREDPIKDTPQEYVELYGKCWNLNSKERPTAQEVYDKLSQFEINLREPQNINGEKNVNAEEKNVNAEEKNVNAEENTDVEQIIHVEQNMNSEQNMNKEQNINALDAITTIEQNILGDSPNNQNQGPEKIPKALNKG</sequence>
<dbReference type="Pfam" id="PF07714">
    <property type="entry name" value="PK_Tyr_Ser-Thr"/>
    <property type="match status" value="1"/>
</dbReference>
<dbReference type="SUPFAM" id="SSF56112">
    <property type="entry name" value="Protein kinase-like (PK-like)"/>
    <property type="match status" value="1"/>
</dbReference>
<evidence type="ECO:0000313" key="3">
    <source>
        <dbReference type="EMBL" id="KAF0488388.1"/>
    </source>
</evidence>
<dbReference type="AlphaFoldDB" id="A0A8H4AFB2"/>
<dbReference type="Proteomes" id="UP000439903">
    <property type="component" value="Unassembled WGS sequence"/>
</dbReference>
<dbReference type="PROSITE" id="PS50011">
    <property type="entry name" value="PROTEIN_KINASE_DOM"/>
    <property type="match status" value="1"/>
</dbReference>
<dbReference type="InterPro" id="IPR001245">
    <property type="entry name" value="Ser-Thr/Tyr_kinase_cat_dom"/>
</dbReference>
<dbReference type="InterPro" id="IPR000719">
    <property type="entry name" value="Prot_kinase_dom"/>
</dbReference>
<proteinExistence type="predicted"/>
<dbReference type="GO" id="GO:0004674">
    <property type="term" value="F:protein serine/threonine kinase activity"/>
    <property type="evidence" value="ECO:0007669"/>
    <property type="project" value="TreeGrafter"/>
</dbReference>
<organism evidence="3 4">
    <name type="scientific">Gigaspora margarita</name>
    <dbReference type="NCBI Taxonomy" id="4874"/>
    <lineage>
        <taxon>Eukaryota</taxon>
        <taxon>Fungi</taxon>
        <taxon>Fungi incertae sedis</taxon>
        <taxon>Mucoromycota</taxon>
        <taxon>Glomeromycotina</taxon>
        <taxon>Glomeromycetes</taxon>
        <taxon>Diversisporales</taxon>
        <taxon>Gigasporaceae</taxon>
        <taxon>Gigaspora</taxon>
    </lineage>
</organism>
<protein>
    <submittedName>
        <fullName evidence="3">Kinase-like protein</fullName>
    </submittedName>
</protein>
<keyword evidence="3" id="KW-0418">Kinase</keyword>
<reference evidence="3 4" key="1">
    <citation type="journal article" date="2019" name="Environ. Microbiol.">
        <title>At the nexus of three kingdoms: the genome of the mycorrhizal fungus Gigaspora margarita provides insights into plant, endobacterial and fungal interactions.</title>
        <authorList>
            <person name="Venice F."/>
            <person name="Ghignone S."/>
            <person name="Salvioli di Fossalunga A."/>
            <person name="Amselem J."/>
            <person name="Novero M."/>
            <person name="Xianan X."/>
            <person name="Sedzielewska Toro K."/>
            <person name="Morin E."/>
            <person name="Lipzen A."/>
            <person name="Grigoriev I.V."/>
            <person name="Henrissat B."/>
            <person name="Martin F.M."/>
            <person name="Bonfante P."/>
        </authorList>
    </citation>
    <scope>NUCLEOTIDE SEQUENCE [LARGE SCALE GENOMIC DNA]</scope>
    <source>
        <strain evidence="3 4">BEG34</strain>
    </source>
</reference>
<evidence type="ECO:0000256" key="1">
    <source>
        <dbReference type="SAM" id="MobiDB-lite"/>
    </source>
</evidence>
<dbReference type="GO" id="GO:0005524">
    <property type="term" value="F:ATP binding"/>
    <property type="evidence" value="ECO:0007669"/>
    <property type="project" value="InterPro"/>
</dbReference>
<feature type="region of interest" description="Disordered" evidence="1">
    <location>
        <begin position="234"/>
        <end position="255"/>
    </location>
</feature>
<feature type="domain" description="Protein kinase" evidence="2">
    <location>
        <begin position="1"/>
        <end position="161"/>
    </location>
</feature>
<keyword evidence="3" id="KW-0808">Transferase</keyword>
<dbReference type="PANTHER" id="PTHR44329">
    <property type="entry name" value="SERINE/THREONINE-PROTEIN KINASE TNNI3K-RELATED"/>
    <property type="match status" value="1"/>
</dbReference>
<dbReference type="Gene3D" id="1.10.510.10">
    <property type="entry name" value="Transferase(Phosphotransferase) domain 1"/>
    <property type="match status" value="1"/>
</dbReference>
<gene>
    <name evidence="3" type="ORF">F8M41_022295</name>
</gene>